<dbReference type="Proteomes" id="UP001223547">
    <property type="component" value="Unassembled WGS sequence"/>
</dbReference>
<evidence type="ECO:0000313" key="4">
    <source>
        <dbReference type="Proteomes" id="UP001223547"/>
    </source>
</evidence>
<feature type="domain" description="Ice-binding protein C-terminal" evidence="2">
    <location>
        <begin position="161"/>
        <end position="183"/>
    </location>
</feature>
<reference evidence="3 4" key="1">
    <citation type="submission" date="2023-05" db="EMBL/GenBank/DDBJ databases">
        <title>Marinobacter albus sp. nov., a marine bacterium isolated from sand in a coastal intertidal zone of huludao.</title>
        <authorList>
            <person name="Deng T."/>
        </authorList>
    </citation>
    <scope>NUCLEOTIDE SEQUENCE [LARGE SCALE GENOMIC DNA]</scope>
    <source>
        <strain evidence="3 4">M216</strain>
    </source>
</reference>
<protein>
    <submittedName>
        <fullName evidence="3">PEP-CTERM sorting domain-containing protein</fullName>
    </submittedName>
</protein>
<proteinExistence type="predicted"/>
<evidence type="ECO:0000313" key="3">
    <source>
        <dbReference type="EMBL" id="MDK9558880.1"/>
    </source>
</evidence>
<dbReference type="NCBIfam" id="TIGR02595">
    <property type="entry name" value="PEP_CTERM"/>
    <property type="match status" value="1"/>
</dbReference>
<keyword evidence="4" id="KW-1185">Reference proteome</keyword>
<dbReference type="InterPro" id="IPR013424">
    <property type="entry name" value="Ice-binding_C"/>
</dbReference>
<gene>
    <name evidence="3" type="ORF">QQF73_14690</name>
</gene>
<organism evidence="3 4">
    <name type="scientific">Marinobacter albus</name>
    <dbReference type="NCBI Taxonomy" id="3030833"/>
    <lineage>
        <taxon>Bacteria</taxon>
        <taxon>Pseudomonadati</taxon>
        <taxon>Pseudomonadota</taxon>
        <taxon>Gammaproteobacteria</taxon>
        <taxon>Pseudomonadales</taxon>
        <taxon>Marinobacteraceae</taxon>
        <taxon>Marinobacter</taxon>
    </lineage>
</organism>
<name>A0ABT7HHA9_9GAMM</name>
<keyword evidence="1" id="KW-0732">Signal</keyword>
<sequence>MKALTKSVVLAASLAWVVPASAYMIGTEDVGGADTLLGQTDDLNANPTGTCGSGNSPTTELCWINNLLSSLGGGTTTYEEGDKVETQPYSTVDGSSTVIAFALSSPTEYFFIKNAGWYGLFENTPELDWAVIDTSLLAAGFNLPSDGFTISHIAPIGGTVDVPEPGTLALLGVGLFALGCRRRFMKS</sequence>
<feature type="signal peptide" evidence="1">
    <location>
        <begin position="1"/>
        <end position="22"/>
    </location>
</feature>
<feature type="chain" id="PRO_5045133389" evidence="1">
    <location>
        <begin position="23"/>
        <end position="187"/>
    </location>
</feature>
<evidence type="ECO:0000256" key="1">
    <source>
        <dbReference type="SAM" id="SignalP"/>
    </source>
</evidence>
<comment type="caution">
    <text evidence="3">The sequence shown here is derived from an EMBL/GenBank/DDBJ whole genome shotgun (WGS) entry which is preliminary data.</text>
</comment>
<dbReference type="Pfam" id="PF07589">
    <property type="entry name" value="PEP-CTERM"/>
    <property type="match status" value="1"/>
</dbReference>
<dbReference type="RefSeq" id="WP_285368644.1">
    <property type="nucleotide sequence ID" value="NZ_JASSQD010000002.1"/>
</dbReference>
<evidence type="ECO:0000259" key="2">
    <source>
        <dbReference type="Pfam" id="PF07589"/>
    </source>
</evidence>
<accession>A0ABT7HHA9</accession>
<dbReference type="EMBL" id="JASSQD010000002">
    <property type="protein sequence ID" value="MDK9558880.1"/>
    <property type="molecule type" value="Genomic_DNA"/>
</dbReference>